<dbReference type="Pfam" id="PF01416">
    <property type="entry name" value="PseudoU_synth_1"/>
    <property type="match status" value="2"/>
</dbReference>
<dbReference type="EMBL" id="CP030941">
    <property type="protein sequence ID" value="UUP18507.1"/>
    <property type="molecule type" value="Genomic_DNA"/>
</dbReference>
<dbReference type="CDD" id="cd02570">
    <property type="entry name" value="PseudoU_synth_EcTruA"/>
    <property type="match status" value="1"/>
</dbReference>
<dbReference type="InterPro" id="IPR020094">
    <property type="entry name" value="TruA/RsuA/RluB/E/F_N"/>
</dbReference>
<comment type="similarity">
    <text evidence="1 4 5">Belongs to the tRNA pseudouridine synthase TruA family.</text>
</comment>
<evidence type="ECO:0000256" key="4">
    <source>
        <dbReference type="HAMAP-Rule" id="MF_00171"/>
    </source>
</evidence>
<protein>
    <recommendedName>
        <fullName evidence="4">tRNA pseudouridine synthase A</fullName>
        <ecNumber evidence="4">5.4.99.12</ecNumber>
    </recommendedName>
    <alternativeName>
        <fullName evidence="4">tRNA pseudouridine(38-40) synthase</fullName>
    </alternativeName>
    <alternativeName>
        <fullName evidence="4">tRNA pseudouridylate synthase I</fullName>
    </alternativeName>
    <alternativeName>
        <fullName evidence="4">tRNA-uridine isomerase I</fullName>
    </alternativeName>
</protein>
<evidence type="ECO:0000256" key="3">
    <source>
        <dbReference type="ARBA" id="ARBA00023235"/>
    </source>
</evidence>
<dbReference type="InterPro" id="IPR020097">
    <property type="entry name" value="PsdUridine_synth_TruA_a/b_dom"/>
</dbReference>
<dbReference type="SUPFAM" id="SSF55120">
    <property type="entry name" value="Pseudouridine synthase"/>
    <property type="match status" value="1"/>
</dbReference>
<dbReference type="Gene3D" id="3.30.70.660">
    <property type="entry name" value="Pseudouridine synthase I, catalytic domain, C-terminal subdomain"/>
    <property type="match status" value="1"/>
</dbReference>
<evidence type="ECO:0000256" key="5">
    <source>
        <dbReference type="RuleBase" id="RU003792"/>
    </source>
</evidence>
<feature type="domain" description="Pseudouridine synthase I TruA alpha/beta" evidence="6">
    <location>
        <begin position="9"/>
        <end position="106"/>
    </location>
</feature>
<evidence type="ECO:0000256" key="1">
    <source>
        <dbReference type="ARBA" id="ARBA00009375"/>
    </source>
</evidence>
<feature type="binding site" evidence="4">
    <location>
        <position position="113"/>
    </location>
    <ligand>
        <name>substrate</name>
    </ligand>
</feature>
<feature type="domain" description="Pseudouridine synthase I TruA alpha/beta" evidence="6">
    <location>
        <begin position="146"/>
        <end position="247"/>
    </location>
</feature>
<proteinExistence type="inferred from homology"/>
<dbReference type="HAMAP" id="MF_00171">
    <property type="entry name" value="TruA"/>
    <property type="match status" value="1"/>
</dbReference>
<dbReference type="InterPro" id="IPR020103">
    <property type="entry name" value="PsdUridine_synth_cat_dom_sf"/>
</dbReference>
<gene>
    <name evidence="4 7" type="primary">truA</name>
    <name evidence="7" type="ORF">NTH_02990</name>
</gene>
<dbReference type="Proteomes" id="UP001342418">
    <property type="component" value="Chromosome"/>
</dbReference>
<organism evidence="7 8">
    <name type="scientific">Nitratireductor thuwali</name>
    <dbReference type="NCBI Taxonomy" id="2267699"/>
    <lineage>
        <taxon>Bacteria</taxon>
        <taxon>Pseudomonadati</taxon>
        <taxon>Pseudomonadota</taxon>
        <taxon>Alphaproteobacteria</taxon>
        <taxon>Hyphomicrobiales</taxon>
        <taxon>Phyllobacteriaceae</taxon>
        <taxon>Nitratireductor</taxon>
    </lineage>
</organism>
<dbReference type="PIRSF" id="PIRSF001430">
    <property type="entry name" value="tRNA_psdUrid_synth"/>
    <property type="match status" value="1"/>
</dbReference>
<comment type="catalytic activity">
    <reaction evidence="4 5">
        <text>uridine(38/39/40) in tRNA = pseudouridine(38/39/40) in tRNA</text>
        <dbReference type="Rhea" id="RHEA:22376"/>
        <dbReference type="Rhea" id="RHEA-COMP:10085"/>
        <dbReference type="Rhea" id="RHEA-COMP:10087"/>
        <dbReference type="ChEBI" id="CHEBI:65314"/>
        <dbReference type="ChEBI" id="CHEBI:65315"/>
        <dbReference type="EC" id="5.4.99.12"/>
    </reaction>
</comment>
<evidence type="ECO:0000259" key="6">
    <source>
        <dbReference type="Pfam" id="PF01416"/>
    </source>
</evidence>
<accession>A0ABY5MNZ2</accession>
<reference evidence="7 8" key="1">
    <citation type="submission" date="2018-07" db="EMBL/GenBank/DDBJ databases">
        <title>Genome sequence of Nitratireductor thuwali#1536.</title>
        <authorList>
            <person name="Michoud G."/>
            <person name="Merlino G."/>
            <person name="Sefrji F.O."/>
            <person name="Daffonchio D."/>
        </authorList>
    </citation>
    <scope>NUCLEOTIDE SEQUENCE [LARGE SCALE GENOMIC DNA]</scope>
    <source>
        <strain evidence="8">Nit1536</strain>
    </source>
</reference>
<evidence type="ECO:0000313" key="7">
    <source>
        <dbReference type="EMBL" id="UUP18507.1"/>
    </source>
</evidence>
<dbReference type="NCBIfam" id="TIGR00071">
    <property type="entry name" value="hisT_truA"/>
    <property type="match status" value="1"/>
</dbReference>
<comment type="caution">
    <text evidence="4">Lacks conserved residue(s) required for the propagation of feature annotation.</text>
</comment>
<sequence>MPRYRIDVEYDGSPYAGWQRQAGQHTVQEAIENAIEGFCGERITLNGAGRTDAGVHALGQVAHFDLSRLWKGATVRDALNAHLTMADEAVAVLEAAVVDNSFDSRFSAKGRQYLYRIMNRRVPAPLERDRTWHVKYHLDEHAMHEAAQRLVGHHDFTTFRAAQCQSKSPVKTLDGLSVTREGDEVHVRAWARSFLHNQVRSLVGTLKRVGEGAWSADDVTAALEARDRAACGPVAPAHGLYLVKVDY</sequence>
<dbReference type="PANTHER" id="PTHR11142">
    <property type="entry name" value="PSEUDOURIDYLATE SYNTHASE"/>
    <property type="match status" value="1"/>
</dbReference>
<comment type="subunit">
    <text evidence="4">Homodimer.</text>
</comment>
<dbReference type="RefSeq" id="WP_338530736.1">
    <property type="nucleotide sequence ID" value="NZ_CP030941.1"/>
</dbReference>
<evidence type="ECO:0000256" key="2">
    <source>
        <dbReference type="ARBA" id="ARBA00022694"/>
    </source>
</evidence>
<dbReference type="Gene3D" id="3.30.70.580">
    <property type="entry name" value="Pseudouridine synthase I, catalytic domain, N-terminal subdomain"/>
    <property type="match status" value="1"/>
</dbReference>
<name>A0ABY5MNZ2_9HYPH</name>
<comment type="function">
    <text evidence="4">Formation of pseudouridine at positions 38, 39 and 40 in the anticodon stem and loop of transfer RNAs.</text>
</comment>
<evidence type="ECO:0000313" key="8">
    <source>
        <dbReference type="Proteomes" id="UP001342418"/>
    </source>
</evidence>
<dbReference type="EC" id="5.4.99.12" evidence="4"/>
<dbReference type="InterPro" id="IPR001406">
    <property type="entry name" value="PsdUridine_synth_TruA"/>
</dbReference>
<dbReference type="GO" id="GO:0160147">
    <property type="term" value="F:tRNA pseudouridine(38-40) synthase activity"/>
    <property type="evidence" value="ECO:0007669"/>
    <property type="project" value="UniProtKB-EC"/>
</dbReference>
<keyword evidence="8" id="KW-1185">Reference proteome</keyword>
<dbReference type="InterPro" id="IPR020095">
    <property type="entry name" value="PsdUridine_synth_TruA_C"/>
</dbReference>
<keyword evidence="3 4" id="KW-0413">Isomerase</keyword>
<dbReference type="PANTHER" id="PTHR11142:SF0">
    <property type="entry name" value="TRNA PSEUDOURIDINE SYNTHASE-LIKE 1"/>
    <property type="match status" value="1"/>
</dbReference>
<feature type="active site" description="Nucleophile" evidence="4">
    <location>
        <position position="52"/>
    </location>
</feature>
<keyword evidence="2 4" id="KW-0819">tRNA processing</keyword>